<accession>W4LEJ5</accession>
<evidence type="ECO:0000313" key="1">
    <source>
        <dbReference type="EMBL" id="ETW95766.1"/>
    </source>
</evidence>
<keyword evidence="2" id="KW-1185">Reference proteome</keyword>
<reference evidence="1 2" key="1">
    <citation type="journal article" date="2014" name="Nature">
        <title>An environmental bacterial taxon with a large and distinct metabolic repertoire.</title>
        <authorList>
            <person name="Wilson M.C."/>
            <person name="Mori T."/>
            <person name="Ruckert C."/>
            <person name="Uria A.R."/>
            <person name="Helf M.J."/>
            <person name="Takada K."/>
            <person name="Gernert C."/>
            <person name="Steffens U.A."/>
            <person name="Heycke N."/>
            <person name="Schmitt S."/>
            <person name="Rinke C."/>
            <person name="Helfrich E.J."/>
            <person name="Brachmann A.O."/>
            <person name="Gurgui C."/>
            <person name="Wakimoto T."/>
            <person name="Kracht M."/>
            <person name="Crusemann M."/>
            <person name="Hentschel U."/>
            <person name="Abe I."/>
            <person name="Matsunaga S."/>
            <person name="Kalinowski J."/>
            <person name="Takeyama H."/>
            <person name="Piel J."/>
        </authorList>
    </citation>
    <scope>NUCLEOTIDE SEQUENCE [LARGE SCALE GENOMIC DNA]</scope>
    <source>
        <strain evidence="2">TSY1</strain>
    </source>
</reference>
<dbReference type="EMBL" id="AZHW01000873">
    <property type="protein sequence ID" value="ETW95766.1"/>
    <property type="molecule type" value="Genomic_DNA"/>
</dbReference>
<dbReference type="HOGENOM" id="CLU_3408955_0_0_7"/>
<name>W4LEJ5_ENTF1</name>
<proteinExistence type="predicted"/>
<dbReference type="AlphaFoldDB" id="W4LEJ5"/>
<dbReference type="Proteomes" id="UP000019141">
    <property type="component" value="Unassembled WGS sequence"/>
</dbReference>
<organism evidence="1 2">
    <name type="scientific">Entotheonella factor</name>
    <dbReference type="NCBI Taxonomy" id="1429438"/>
    <lineage>
        <taxon>Bacteria</taxon>
        <taxon>Pseudomonadati</taxon>
        <taxon>Nitrospinota/Tectimicrobiota group</taxon>
        <taxon>Candidatus Tectimicrobiota</taxon>
        <taxon>Candidatus Entotheonellia</taxon>
        <taxon>Candidatus Entotheonellales</taxon>
        <taxon>Candidatus Entotheonellaceae</taxon>
        <taxon>Candidatus Entotheonella</taxon>
    </lineage>
</organism>
<evidence type="ECO:0000313" key="2">
    <source>
        <dbReference type="Proteomes" id="UP000019141"/>
    </source>
</evidence>
<protein>
    <submittedName>
        <fullName evidence="1">Uncharacterized protein</fullName>
    </submittedName>
</protein>
<gene>
    <name evidence="1" type="ORF">ETSY1_29260</name>
</gene>
<sequence>MTYPDLETQANPVTVELKPTYGVTFELTL</sequence>
<comment type="caution">
    <text evidence="1">The sequence shown here is derived from an EMBL/GenBank/DDBJ whole genome shotgun (WGS) entry which is preliminary data.</text>
</comment>